<dbReference type="PANTHER" id="PTHR35218:SF7">
    <property type="entry name" value="ENDONUCLEASE_EXONUCLEASE_PHOSPHATASE"/>
    <property type="match status" value="1"/>
</dbReference>
<name>A0AAN7FDW7_QUERU</name>
<comment type="caution">
    <text evidence="1">The sequence shown here is derived from an EMBL/GenBank/DDBJ whole genome shotgun (WGS) entry which is preliminary data.</text>
</comment>
<evidence type="ECO:0000313" key="2">
    <source>
        <dbReference type="Proteomes" id="UP001324115"/>
    </source>
</evidence>
<dbReference type="EMBL" id="JAXUIC010000005">
    <property type="protein sequence ID" value="KAK4588331.1"/>
    <property type="molecule type" value="Genomic_DNA"/>
</dbReference>
<protein>
    <submittedName>
        <fullName evidence="1">Uncharacterized protein</fullName>
    </submittedName>
</protein>
<sequence length="118" mass="13639">MSIMIWNYRRELGPNFEKIVAKLVSKHSPTILIVTKTRVEGNRDKEIMDWLPFDEAIHADTAGYSGRIWLLWNSDTVEVSKLVATEQEIHAQVKVSNSNSYLISTIYACPRYAERRLL</sequence>
<proteinExistence type="predicted"/>
<organism evidence="1 2">
    <name type="scientific">Quercus rubra</name>
    <name type="common">Northern red oak</name>
    <name type="synonym">Quercus borealis</name>
    <dbReference type="NCBI Taxonomy" id="3512"/>
    <lineage>
        <taxon>Eukaryota</taxon>
        <taxon>Viridiplantae</taxon>
        <taxon>Streptophyta</taxon>
        <taxon>Embryophyta</taxon>
        <taxon>Tracheophyta</taxon>
        <taxon>Spermatophyta</taxon>
        <taxon>Magnoliopsida</taxon>
        <taxon>eudicotyledons</taxon>
        <taxon>Gunneridae</taxon>
        <taxon>Pentapetalae</taxon>
        <taxon>rosids</taxon>
        <taxon>fabids</taxon>
        <taxon>Fagales</taxon>
        <taxon>Fagaceae</taxon>
        <taxon>Quercus</taxon>
    </lineage>
</organism>
<evidence type="ECO:0000313" key="1">
    <source>
        <dbReference type="EMBL" id="KAK4588331.1"/>
    </source>
</evidence>
<keyword evidence="2" id="KW-1185">Reference proteome</keyword>
<reference evidence="1 2" key="1">
    <citation type="journal article" date="2023" name="G3 (Bethesda)">
        <title>A haplotype-resolved chromosome-scale genome for Quercus rubra L. provides insights into the genetics of adaptive traits for red oak species.</title>
        <authorList>
            <person name="Kapoor B."/>
            <person name="Jenkins J."/>
            <person name="Schmutz J."/>
            <person name="Zhebentyayeva T."/>
            <person name="Kuelheim C."/>
            <person name="Coggeshall M."/>
            <person name="Heim C."/>
            <person name="Lasky J.R."/>
            <person name="Leites L."/>
            <person name="Islam-Faridi N."/>
            <person name="Romero-Severson J."/>
            <person name="DeLeo V.L."/>
            <person name="Lucas S.M."/>
            <person name="Lazic D."/>
            <person name="Gailing O."/>
            <person name="Carlson J."/>
            <person name="Staton M."/>
        </authorList>
    </citation>
    <scope>NUCLEOTIDE SEQUENCE [LARGE SCALE GENOMIC DNA]</scope>
    <source>
        <strain evidence="1">Pseudo-F2</strain>
    </source>
</reference>
<dbReference type="Proteomes" id="UP001324115">
    <property type="component" value="Unassembled WGS sequence"/>
</dbReference>
<accession>A0AAN7FDW7</accession>
<gene>
    <name evidence="1" type="ORF">RGQ29_019352</name>
</gene>
<dbReference type="AlphaFoldDB" id="A0AAN7FDW7"/>
<dbReference type="PANTHER" id="PTHR35218">
    <property type="entry name" value="RNASE H DOMAIN-CONTAINING PROTEIN"/>
    <property type="match status" value="1"/>
</dbReference>